<dbReference type="STRING" id="83560.NC80_01340"/>
<dbReference type="GeneID" id="1246438"/>
<dbReference type="Proteomes" id="UP000260363">
    <property type="component" value="Chromosome"/>
</dbReference>
<evidence type="ECO:0000256" key="1">
    <source>
        <dbReference type="SAM" id="MobiDB-lite"/>
    </source>
</evidence>
<feature type="region of interest" description="Disordered" evidence="1">
    <location>
        <begin position="1"/>
        <end position="59"/>
    </location>
</feature>
<dbReference type="RefSeq" id="WP_010229986.1">
    <property type="nucleotide sequence ID" value="NZ_CP007217.1"/>
</dbReference>
<name>A0A069ZPY4_CHLMR</name>
<evidence type="ECO:0000313" key="3">
    <source>
        <dbReference type="Proteomes" id="UP000260363"/>
    </source>
</evidence>
<dbReference type="KEGG" id="cmm:NC80_01340"/>
<dbReference type="PATRIC" id="fig|243161.6.peg.291"/>
<feature type="compositionally biased region" description="Polar residues" evidence="1">
    <location>
        <begin position="40"/>
        <end position="59"/>
    </location>
</feature>
<dbReference type="AlphaFoldDB" id="A0A069ZPY4"/>
<proteinExistence type="predicted"/>
<reference evidence="2 3" key="1">
    <citation type="submission" date="2014-02" db="EMBL/GenBank/DDBJ databases">
        <authorList>
            <person name="Chen C."/>
            <person name="Conrad T.A."/>
            <person name="Zhou Z."/>
            <person name="Lai Z."/>
            <person name="Zhong G."/>
        </authorList>
    </citation>
    <scope>NUCLEOTIDE SEQUENCE [LARGE SCALE GENOMIC DNA]</scope>
    <source>
        <strain evidence="2 3">Nigg3-28</strain>
    </source>
</reference>
<dbReference type="KEGG" id="cmx:DNC_01355"/>
<dbReference type="KEGG" id="cmg:NC81_01355"/>
<dbReference type="EMBL" id="CP007217">
    <property type="protein sequence ID" value="AJR10357.1"/>
    <property type="molecule type" value="Genomic_DNA"/>
</dbReference>
<feature type="compositionally biased region" description="Gly residues" evidence="1">
    <location>
        <begin position="1"/>
        <end position="10"/>
    </location>
</feature>
<gene>
    <name evidence="2" type="ORF">BD36_01450</name>
</gene>
<sequence>MGIKGVGGSGHSDYPIPSHNGDGESEKNSSDSTSSKVNAKVTSSLQGAPSTNDENSVSPYSVVDVTDLIESGESSRHVIKKSIETEEAAHRESSVEGAGHSSRGIFGRLQAGLGRLARRVGEAVRNTVGSIFPQRAGAEQRTGKARTKYSPSASRGLRLMFTDFWRYRVLHRNPPMDGLFAKLDADEAEDMAAYTKEYVSNLEKRGAADRETIEHCQMVAKNWEKRARDLRDMGAAKKFLRDPFGKSDPKYKGTLPGEYTVGNTMFYDGPGVSKLSEVDTGFWLDMEKLSDAVLSANIQKGLRARFVLNQSIPQLESLEERFRKLESACDEARASLKEAGWIKEGKEPNKAQRAFRRFVEESRNLELSFGSFGESARRLSARVSQGLAAAGEAIRRCFDCRKGKYSLKKDLSSEELNLAEELIRFTDEMGIERDPDGNYNIPWVENWRTGVPVIEGEGAEHIYETMMPVQESFEQVYEVMDMGLEERRDFAVSQQHYQVPPRSSLNYETPRFREYDVPRNSARSYYDVPRVPPQNEVEEMHVTKGMRSSVYACFVAGMRNYIVSQPQEQIPNSEQVEQLFQELINDGDQIIQELMKIWNEELDNQ</sequence>
<organism evidence="2 3">
    <name type="scientific">Chlamydia muridarum</name>
    <dbReference type="NCBI Taxonomy" id="83560"/>
    <lineage>
        <taxon>Bacteria</taxon>
        <taxon>Pseudomonadati</taxon>
        <taxon>Chlamydiota</taxon>
        <taxon>Chlamydiia</taxon>
        <taxon>Chlamydiales</taxon>
        <taxon>Chlamydiaceae</taxon>
        <taxon>Chlamydia/Chlamydophila group</taxon>
        <taxon>Chlamydia</taxon>
    </lineage>
</organism>
<accession>A0A069ZPY4</accession>
<protein>
    <submittedName>
        <fullName evidence="2">Uncharacterized protein</fullName>
    </submittedName>
</protein>
<evidence type="ECO:0000313" key="2">
    <source>
        <dbReference type="EMBL" id="AJR10357.1"/>
    </source>
</evidence>